<keyword evidence="3" id="KW-1185">Reference proteome</keyword>
<protein>
    <recommendedName>
        <fullName evidence="4">Hydrophobin</fullName>
    </recommendedName>
</protein>
<evidence type="ECO:0000313" key="3">
    <source>
        <dbReference type="Proteomes" id="UP000054771"/>
    </source>
</evidence>
<dbReference type="AlphaFoldDB" id="A0A0U5H6M4"/>
<dbReference type="Proteomes" id="UP000054771">
    <property type="component" value="Unassembled WGS sequence"/>
</dbReference>
<feature type="chain" id="PRO_5006858375" description="Hydrophobin" evidence="1">
    <location>
        <begin position="20"/>
        <end position="141"/>
    </location>
</feature>
<proteinExistence type="predicted"/>
<gene>
    <name evidence="2" type="ORF">ASPCAL12817</name>
</gene>
<keyword evidence="1" id="KW-0732">Signal</keyword>
<dbReference type="EMBL" id="CDMC01000015">
    <property type="protein sequence ID" value="CEL09684.1"/>
    <property type="molecule type" value="Genomic_DNA"/>
</dbReference>
<evidence type="ECO:0008006" key="4">
    <source>
        <dbReference type="Google" id="ProtNLM"/>
    </source>
</evidence>
<accession>A0A0U5H6M4</accession>
<evidence type="ECO:0000313" key="2">
    <source>
        <dbReference type="EMBL" id="CEL09684.1"/>
    </source>
</evidence>
<reference evidence="3" key="1">
    <citation type="journal article" date="2016" name="Genome Announc.">
        <title>Draft genome sequences of fungus Aspergillus calidoustus.</title>
        <authorList>
            <person name="Horn F."/>
            <person name="Linde J."/>
            <person name="Mattern D.J."/>
            <person name="Walther G."/>
            <person name="Guthke R."/>
            <person name="Scherlach K."/>
            <person name="Martin K."/>
            <person name="Brakhage A.A."/>
            <person name="Petzke L."/>
            <person name="Valiante V."/>
        </authorList>
    </citation>
    <scope>NUCLEOTIDE SEQUENCE [LARGE SCALE GENOMIC DNA]</scope>
    <source>
        <strain evidence="3">SF006504</strain>
    </source>
</reference>
<name>A0A0U5H6M4_ASPCI</name>
<dbReference type="OrthoDB" id="10378988at2759"/>
<evidence type="ECO:0000256" key="1">
    <source>
        <dbReference type="SAM" id="SignalP"/>
    </source>
</evidence>
<feature type="signal peptide" evidence="1">
    <location>
        <begin position="1"/>
        <end position="19"/>
    </location>
</feature>
<organism evidence="2 3">
    <name type="scientific">Aspergillus calidoustus</name>
    <dbReference type="NCBI Taxonomy" id="454130"/>
    <lineage>
        <taxon>Eukaryota</taxon>
        <taxon>Fungi</taxon>
        <taxon>Dikarya</taxon>
        <taxon>Ascomycota</taxon>
        <taxon>Pezizomycotina</taxon>
        <taxon>Eurotiomycetes</taxon>
        <taxon>Eurotiomycetidae</taxon>
        <taxon>Eurotiales</taxon>
        <taxon>Aspergillaceae</taxon>
        <taxon>Aspergillus</taxon>
        <taxon>Aspergillus subgen. Nidulantes</taxon>
    </lineage>
</organism>
<sequence length="141" mass="14671">MKFIIPTILSVSMVAMALPKDIEVRQAFQDQCTGLELSCCSGISQANPTEVTPTAEQAGLVNAVVQVVGAVTPTNLLSGCAPLIGSSTVTCQNYVACCVPDELTTDATVVNVPLATDRPCRVLKDIQVSRRPGLLGLGLGL</sequence>